<dbReference type="Pfam" id="PF12697">
    <property type="entry name" value="Abhydrolase_6"/>
    <property type="match status" value="1"/>
</dbReference>
<organism evidence="2">
    <name type="scientific">hydrocarbon metagenome</name>
    <dbReference type="NCBI Taxonomy" id="938273"/>
    <lineage>
        <taxon>unclassified sequences</taxon>
        <taxon>metagenomes</taxon>
        <taxon>ecological metagenomes</taxon>
    </lineage>
</organism>
<feature type="domain" description="AB hydrolase-1" evidence="1">
    <location>
        <begin position="39"/>
        <end position="284"/>
    </location>
</feature>
<name>A0A0W8FMM6_9ZZZZ</name>
<evidence type="ECO:0000259" key="1">
    <source>
        <dbReference type="Pfam" id="PF12697"/>
    </source>
</evidence>
<evidence type="ECO:0000313" key="2">
    <source>
        <dbReference type="EMBL" id="KUG21571.1"/>
    </source>
</evidence>
<proteinExistence type="predicted"/>
<sequence length="294" mass="33340">MSRSDNQTKIKREIPPLKMHDVGGVELPYLYYEGEAPQIFFAHATGFLPWLWHPIIEELTPHHEAWAPYICNYRECDPEKGLGWDVIARDLIGFCSFQNITDNLAVGHSMGATVIAIASALFGLQPRGMILIEPIFLPEEIYSIDMRIKDHPLASQSIKRKNKWQDEKSALEYLQSKSLFAGWDEQMLEFYVKYGMKKQAEGDLKLTCSPRNEAALFMGGNSTNPWPLLKKLTCPVLIVEGEKSTNKEFIDLKRAASLLVNGKYKSVPDAGHLIPMQKPKEIAKIITDFLAKVF</sequence>
<dbReference type="InterPro" id="IPR029058">
    <property type="entry name" value="AB_hydrolase_fold"/>
</dbReference>
<dbReference type="EMBL" id="LNQE01001047">
    <property type="protein sequence ID" value="KUG21571.1"/>
    <property type="molecule type" value="Genomic_DNA"/>
</dbReference>
<reference evidence="2" key="1">
    <citation type="journal article" date="2015" name="Proc. Natl. Acad. Sci. U.S.A.">
        <title>Networks of energetic and metabolic interactions define dynamics in microbial communities.</title>
        <authorList>
            <person name="Embree M."/>
            <person name="Liu J.K."/>
            <person name="Al-Bassam M.M."/>
            <person name="Zengler K."/>
        </authorList>
    </citation>
    <scope>NUCLEOTIDE SEQUENCE</scope>
</reference>
<dbReference type="InterPro" id="IPR000073">
    <property type="entry name" value="AB_hydrolase_1"/>
</dbReference>
<dbReference type="SUPFAM" id="SSF53474">
    <property type="entry name" value="alpha/beta-Hydrolases"/>
    <property type="match status" value="1"/>
</dbReference>
<dbReference type="Gene3D" id="3.40.50.1820">
    <property type="entry name" value="alpha/beta hydrolase"/>
    <property type="match status" value="1"/>
</dbReference>
<comment type="caution">
    <text evidence="2">The sequence shown here is derived from an EMBL/GenBank/DDBJ whole genome shotgun (WGS) entry which is preliminary data.</text>
</comment>
<dbReference type="InterPro" id="IPR050266">
    <property type="entry name" value="AB_hydrolase_sf"/>
</dbReference>
<protein>
    <submittedName>
        <fullName evidence="2">Alpha/beta hydrolase fold:esterase/lipase/thioesterase, active site</fullName>
    </submittedName>
</protein>
<gene>
    <name evidence="2" type="ORF">ASZ90_008675</name>
</gene>
<keyword evidence="2" id="KW-0378">Hydrolase</keyword>
<dbReference type="AlphaFoldDB" id="A0A0W8FMM6"/>
<accession>A0A0W8FMM6</accession>
<dbReference type="PANTHER" id="PTHR43798">
    <property type="entry name" value="MONOACYLGLYCEROL LIPASE"/>
    <property type="match status" value="1"/>
</dbReference>
<dbReference type="GO" id="GO:0016787">
    <property type="term" value="F:hydrolase activity"/>
    <property type="evidence" value="ECO:0007669"/>
    <property type="project" value="UniProtKB-KW"/>
</dbReference>